<dbReference type="GO" id="GO:0016301">
    <property type="term" value="F:kinase activity"/>
    <property type="evidence" value="ECO:0007669"/>
    <property type="project" value="UniProtKB-KW"/>
</dbReference>
<proteinExistence type="inferred from homology"/>
<protein>
    <submittedName>
        <fullName evidence="5">Sugar/nucleoside kinase (Ribokinase family)</fullName>
    </submittedName>
</protein>
<dbReference type="PANTHER" id="PTHR43320">
    <property type="entry name" value="SUGAR KINASE"/>
    <property type="match status" value="1"/>
</dbReference>
<dbReference type="RefSeq" id="WP_183852390.1">
    <property type="nucleotide sequence ID" value="NZ_JACHOO010000001.1"/>
</dbReference>
<keyword evidence="6" id="KW-1185">Reference proteome</keyword>
<dbReference type="PROSITE" id="PS00583">
    <property type="entry name" value="PFKB_KINASES_1"/>
    <property type="match status" value="1"/>
</dbReference>
<reference evidence="5 6" key="1">
    <citation type="submission" date="2020-08" db="EMBL/GenBank/DDBJ databases">
        <title>Genomic Encyclopedia of Type Strains, Phase IV (KMG-IV): sequencing the most valuable type-strain genomes for metagenomic binning, comparative biology and taxonomic classification.</title>
        <authorList>
            <person name="Goeker M."/>
        </authorList>
    </citation>
    <scope>NUCLEOTIDE SEQUENCE [LARGE SCALE GENOMIC DNA]</scope>
    <source>
        <strain evidence="5 6">DSM 16268</strain>
    </source>
</reference>
<keyword evidence="3 5" id="KW-0418">Kinase</keyword>
<dbReference type="SUPFAM" id="SSF53613">
    <property type="entry name" value="Ribokinase-like"/>
    <property type="match status" value="1"/>
</dbReference>
<dbReference type="Gene3D" id="3.40.1190.20">
    <property type="match status" value="1"/>
</dbReference>
<dbReference type="AlphaFoldDB" id="A0A7W9FJH5"/>
<evidence type="ECO:0000256" key="3">
    <source>
        <dbReference type="ARBA" id="ARBA00022777"/>
    </source>
</evidence>
<organism evidence="5 6">
    <name type="scientific">Prosthecomicrobium pneumaticum</name>
    <dbReference type="NCBI Taxonomy" id="81895"/>
    <lineage>
        <taxon>Bacteria</taxon>
        <taxon>Pseudomonadati</taxon>
        <taxon>Pseudomonadota</taxon>
        <taxon>Alphaproteobacteria</taxon>
        <taxon>Hyphomicrobiales</taxon>
        <taxon>Kaistiaceae</taxon>
        <taxon>Prosthecomicrobium</taxon>
    </lineage>
</organism>
<dbReference type="InterPro" id="IPR029056">
    <property type="entry name" value="Ribokinase-like"/>
</dbReference>
<evidence type="ECO:0000256" key="2">
    <source>
        <dbReference type="ARBA" id="ARBA00022679"/>
    </source>
</evidence>
<feature type="domain" description="Carbohydrate kinase PfkB" evidence="4">
    <location>
        <begin position="10"/>
        <end position="296"/>
    </location>
</feature>
<comment type="caution">
    <text evidence="5">The sequence shown here is derived from an EMBL/GenBank/DDBJ whole genome shotgun (WGS) entry which is preliminary data.</text>
</comment>
<evidence type="ECO:0000313" key="5">
    <source>
        <dbReference type="EMBL" id="MBB5751586.1"/>
    </source>
</evidence>
<dbReference type="PANTHER" id="PTHR43320:SF3">
    <property type="entry name" value="CARBOHYDRATE KINASE PFKB DOMAIN-CONTAINING PROTEIN"/>
    <property type="match status" value="1"/>
</dbReference>
<accession>A0A7W9FJH5</accession>
<gene>
    <name evidence="5" type="ORF">GGQ63_000629</name>
</gene>
<comment type="similarity">
    <text evidence="1">Belongs to the carbohydrate kinase PfkB family.</text>
</comment>
<dbReference type="InterPro" id="IPR002173">
    <property type="entry name" value="Carboh/pur_kinase_PfkB_CS"/>
</dbReference>
<sequence length="299" mass="30430">MADAAGRPVVVVIGDVMTDVIVRAEGEMIRGSDRRATIRMLPGGSGANQAAWFAHFGVAVRFVARVGVGDRDALAATFAEAGVEPRLAADAALPSGMLVTLVAPDGERSFFTDRGANDALTVDDLPDALLEGADLVHVSGYALVAPGPRAAVLGFLARARAAGIAVSVDPASASFLAEIGPADFLDWTRGADFCFPNGEEAAVLTGTAEPEAQFARLAGLYRTVVIKRGPLAAEARQAGRTVTAMPPAVIAVDTTGAGDSFLAAFLAAHLAGRDLEAALESGVAAGAATVTRLGGRPAR</sequence>
<evidence type="ECO:0000313" key="6">
    <source>
        <dbReference type="Proteomes" id="UP000523821"/>
    </source>
</evidence>
<dbReference type="InterPro" id="IPR011611">
    <property type="entry name" value="PfkB_dom"/>
</dbReference>
<name>A0A7W9FJH5_9HYPH</name>
<dbReference type="Proteomes" id="UP000523821">
    <property type="component" value="Unassembled WGS sequence"/>
</dbReference>
<evidence type="ECO:0000259" key="4">
    <source>
        <dbReference type="Pfam" id="PF00294"/>
    </source>
</evidence>
<keyword evidence="2" id="KW-0808">Transferase</keyword>
<dbReference type="Pfam" id="PF00294">
    <property type="entry name" value="PfkB"/>
    <property type="match status" value="1"/>
</dbReference>
<dbReference type="PROSITE" id="PS00584">
    <property type="entry name" value="PFKB_KINASES_2"/>
    <property type="match status" value="1"/>
</dbReference>
<evidence type="ECO:0000256" key="1">
    <source>
        <dbReference type="ARBA" id="ARBA00010688"/>
    </source>
</evidence>
<dbReference type="EMBL" id="JACHOO010000001">
    <property type="protein sequence ID" value="MBB5751586.1"/>
    <property type="molecule type" value="Genomic_DNA"/>
</dbReference>
<dbReference type="InterPro" id="IPR052700">
    <property type="entry name" value="Carb_kinase_PfkB-like"/>
</dbReference>